<keyword evidence="4 7" id="KW-0408">Iron</keyword>
<feature type="binding site" evidence="7">
    <location>
        <position position="130"/>
    </location>
    <ligand>
        <name>[2Fe-2S] cluster</name>
        <dbReference type="ChEBI" id="CHEBI:190135"/>
    </ligand>
</feature>
<gene>
    <name evidence="8" type="ORF">BDD16_000342</name>
</gene>
<keyword evidence="9" id="KW-1185">Reference proteome</keyword>
<dbReference type="RefSeq" id="WP_179632354.1">
    <property type="nucleotide sequence ID" value="NZ_CAXYYM010000021.1"/>
</dbReference>
<evidence type="ECO:0000256" key="6">
    <source>
        <dbReference type="ARBA" id="ARBA00034078"/>
    </source>
</evidence>
<organism evidence="8 9">
    <name type="scientific">Sphaerotilus montanus</name>
    <dbReference type="NCBI Taxonomy" id="522889"/>
    <lineage>
        <taxon>Bacteria</taxon>
        <taxon>Pseudomonadati</taxon>
        <taxon>Pseudomonadota</taxon>
        <taxon>Betaproteobacteria</taxon>
        <taxon>Burkholderiales</taxon>
        <taxon>Sphaerotilaceae</taxon>
        <taxon>Sphaerotilus</taxon>
    </lineage>
</organism>
<keyword evidence="5 7" id="KW-0411">Iron-sulfur</keyword>
<dbReference type="PANTHER" id="PTHR43342:SF2">
    <property type="entry name" value="POTENTIAL NAD-REDUCING HYDROGENASE SUBUNIT"/>
    <property type="match status" value="1"/>
</dbReference>
<feature type="binding site" evidence="7">
    <location>
        <position position="101"/>
    </location>
    <ligand>
        <name>[2Fe-2S] cluster</name>
        <dbReference type="ChEBI" id="CHEBI:190135"/>
    </ligand>
</feature>
<comment type="caution">
    <text evidence="8">The sequence shown here is derived from an EMBL/GenBank/DDBJ whole genome shotgun (WGS) entry which is preliminary data.</text>
</comment>
<dbReference type="InterPro" id="IPR041921">
    <property type="entry name" value="NuoE_N"/>
</dbReference>
<proteinExistence type="inferred from homology"/>
<dbReference type="InterPro" id="IPR036249">
    <property type="entry name" value="Thioredoxin-like_sf"/>
</dbReference>
<dbReference type="SUPFAM" id="SSF52833">
    <property type="entry name" value="Thioredoxin-like"/>
    <property type="match status" value="1"/>
</dbReference>
<evidence type="ECO:0000256" key="1">
    <source>
        <dbReference type="ARBA" id="ARBA00010643"/>
    </source>
</evidence>
<evidence type="ECO:0000313" key="8">
    <source>
        <dbReference type="EMBL" id="NYG31356.1"/>
    </source>
</evidence>
<sequence length="170" mass="17525">MNAPASAAPAAATADVPLTPRQQQALSAVLAERGALPGALLPVLHGVQDALGHIPPAALPVIARALHLSRAEVHGVVTYYHHFRTTPPRGRVVQICRAEACRSMGAEALMAHAQSAIDAHGCDTLEAAYCLGLCAQSPAVMVGDRLHARMTPAKLDALLVSDPSAQGEGA</sequence>
<dbReference type="InterPro" id="IPR002023">
    <property type="entry name" value="NuoE-like"/>
</dbReference>
<accession>A0A7Y9QU48</accession>
<evidence type="ECO:0000256" key="4">
    <source>
        <dbReference type="ARBA" id="ARBA00023004"/>
    </source>
</evidence>
<protein>
    <submittedName>
        <fullName evidence="8">Formate dehydrogenase subunit gamma</fullName>
    </submittedName>
</protein>
<comment type="cofactor">
    <cofactor evidence="6">
        <name>[2Fe-2S] cluster</name>
        <dbReference type="ChEBI" id="CHEBI:190135"/>
    </cofactor>
</comment>
<evidence type="ECO:0000313" key="9">
    <source>
        <dbReference type="Proteomes" id="UP000518288"/>
    </source>
</evidence>
<dbReference type="EMBL" id="JACCFH010000001">
    <property type="protein sequence ID" value="NYG31356.1"/>
    <property type="molecule type" value="Genomic_DNA"/>
</dbReference>
<evidence type="ECO:0000256" key="7">
    <source>
        <dbReference type="PIRSR" id="PIRSR000216-1"/>
    </source>
</evidence>
<dbReference type="PIRSF" id="PIRSF000216">
    <property type="entry name" value="NADH_DH_24kDa"/>
    <property type="match status" value="1"/>
</dbReference>
<feature type="binding site" evidence="7">
    <location>
        <position position="96"/>
    </location>
    <ligand>
        <name>[2Fe-2S] cluster</name>
        <dbReference type="ChEBI" id="CHEBI:190135"/>
    </ligand>
</feature>
<dbReference type="PANTHER" id="PTHR43342">
    <property type="entry name" value="NADH-QUINONE OXIDOREDUCTASE, E SUBUNIT"/>
    <property type="match status" value="1"/>
</dbReference>
<reference evidence="8 9" key="1">
    <citation type="submission" date="2020-07" db="EMBL/GenBank/DDBJ databases">
        <title>Genomic Encyclopedia of Archaeal and Bacterial Type Strains, Phase II (KMG-II): from individual species to whole genera.</title>
        <authorList>
            <person name="Goeker M."/>
        </authorList>
    </citation>
    <scope>NUCLEOTIDE SEQUENCE [LARGE SCALE GENOMIC DNA]</scope>
    <source>
        <strain evidence="8 9">DSM 21226</strain>
    </source>
</reference>
<dbReference type="GO" id="GO:0016491">
    <property type="term" value="F:oxidoreductase activity"/>
    <property type="evidence" value="ECO:0007669"/>
    <property type="project" value="InterPro"/>
</dbReference>
<evidence type="ECO:0000256" key="5">
    <source>
        <dbReference type="ARBA" id="ARBA00023014"/>
    </source>
</evidence>
<dbReference type="AlphaFoldDB" id="A0A7Y9QU48"/>
<comment type="similarity">
    <text evidence="1">Belongs to the complex I 24 kDa subunit family.</text>
</comment>
<evidence type="ECO:0000256" key="3">
    <source>
        <dbReference type="ARBA" id="ARBA00022723"/>
    </source>
</evidence>
<dbReference type="GO" id="GO:0046872">
    <property type="term" value="F:metal ion binding"/>
    <property type="evidence" value="ECO:0007669"/>
    <property type="project" value="UniProtKB-KW"/>
</dbReference>
<dbReference type="GO" id="GO:0051537">
    <property type="term" value="F:2 iron, 2 sulfur cluster binding"/>
    <property type="evidence" value="ECO:0007669"/>
    <property type="project" value="UniProtKB-KW"/>
</dbReference>
<feature type="binding site" evidence="7">
    <location>
        <position position="134"/>
    </location>
    <ligand>
        <name>[2Fe-2S] cluster</name>
        <dbReference type="ChEBI" id="CHEBI:190135"/>
    </ligand>
</feature>
<dbReference type="Gene3D" id="1.10.10.1590">
    <property type="entry name" value="NADH-quinone oxidoreductase subunit E"/>
    <property type="match status" value="1"/>
</dbReference>
<keyword evidence="2 7" id="KW-0001">2Fe-2S</keyword>
<keyword evidence="3 7" id="KW-0479">Metal-binding</keyword>
<dbReference type="Pfam" id="PF01257">
    <property type="entry name" value="2Fe-2S_thioredx"/>
    <property type="match status" value="1"/>
</dbReference>
<dbReference type="InterPro" id="IPR028431">
    <property type="entry name" value="NADP_DH_HndA-like"/>
</dbReference>
<evidence type="ECO:0000256" key="2">
    <source>
        <dbReference type="ARBA" id="ARBA00022714"/>
    </source>
</evidence>
<dbReference type="Proteomes" id="UP000518288">
    <property type="component" value="Unassembled WGS sequence"/>
</dbReference>
<dbReference type="Gene3D" id="3.40.30.10">
    <property type="entry name" value="Glutaredoxin"/>
    <property type="match status" value="1"/>
</dbReference>
<comment type="cofactor">
    <cofactor evidence="7">
        <name>[2Fe-2S] cluster</name>
        <dbReference type="ChEBI" id="CHEBI:190135"/>
    </cofactor>
    <text evidence="7">Binds 1 [2Fe-2S] cluster.</text>
</comment>
<name>A0A7Y9QU48_9BURK</name>